<keyword evidence="7" id="KW-0175">Coiled coil</keyword>
<evidence type="ECO:0000256" key="3">
    <source>
        <dbReference type="ARBA" id="ARBA00023015"/>
    </source>
</evidence>
<evidence type="ECO:0000256" key="7">
    <source>
        <dbReference type="SAM" id="Coils"/>
    </source>
</evidence>
<dbReference type="PANTHER" id="PTHR11988">
    <property type="entry name" value="THYROTROPH EMBRYONIC FACTOR RELATED"/>
    <property type="match status" value="1"/>
</dbReference>
<comment type="subcellular location">
    <subcellularLocation>
        <location evidence="1">Nucleus</location>
    </subcellularLocation>
</comment>
<dbReference type="InterPro" id="IPR004827">
    <property type="entry name" value="bZIP"/>
</dbReference>
<dbReference type="PROSITE" id="PS50217">
    <property type="entry name" value="BZIP"/>
    <property type="match status" value="1"/>
</dbReference>
<dbReference type="Ensembl" id="ENSCPVT00000009309.2">
    <property type="protein sequence ID" value="ENSCPVP00000008930.2"/>
    <property type="gene ID" value="ENSCPVG00000006538.2"/>
</dbReference>
<keyword evidence="4" id="KW-0238">DNA-binding</keyword>
<evidence type="ECO:0000256" key="2">
    <source>
        <dbReference type="ARBA" id="ARBA00009208"/>
    </source>
</evidence>
<comment type="similarity">
    <text evidence="2">Belongs to the bZIP family. PAR subfamily.</text>
</comment>
<dbReference type="FunFam" id="1.20.5.170:FF:000007">
    <property type="entry name" value="hepatic leukemia factor isoform X2"/>
    <property type="match status" value="1"/>
</dbReference>
<dbReference type="Pfam" id="PF07716">
    <property type="entry name" value="bZIP_2"/>
    <property type="match status" value="1"/>
</dbReference>
<dbReference type="Gene3D" id="1.20.5.170">
    <property type="match status" value="1"/>
</dbReference>
<sequence>SPLPPPPSPIAPSPIPFAPPDGGEELRPQPMARKARKVHVPDEQKDEKYWSRRSRAAKRSRDARRLKENQISVRAAFLERENAALRLEVAAARRELQRFRAILQRYEAQHGQI</sequence>
<feature type="compositionally biased region" description="Basic and acidic residues" evidence="8">
    <location>
        <begin position="39"/>
        <end position="50"/>
    </location>
</feature>
<evidence type="ECO:0000256" key="1">
    <source>
        <dbReference type="ARBA" id="ARBA00004123"/>
    </source>
</evidence>
<feature type="coiled-coil region" evidence="7">
    <location>
        <begin position="75"/>
        <end position="109"/>
    </location>
</feature>
<dbReference type="GO" id="GO:0000978">
    <property type="term" value="F:RNA polymerase II cis-regulatory region sequence-specific DNA binding"/>
    <property type="evidence" value="ECO:0007669"/>
    <property type="project" value="TreeGrafter"/>
</dbReference>
<proteinExistence type="inferred from homology"/>
<dbReference type="InterPro" id="IPR040223">
    <property type="entry name" value="PAR_bZIP"/>
</dbReference>
<accession>A0A8U8BU89</accession>
<reference evidence="9" key="1">
    <citation type="submission" date="2025-08" db="UniProtKB">
        <authorList>
            <consortium name="Ensembl"/>
        </authorList>
    </citation>
    <scope>IDENTIFICATION</scope>
</reference>
<evidence type="ECO:0000256" key="6">
    <source>
        <dbReference type="ARBA" id="ARBA00023242"/>
    </source>
</evidence>
<evidence type="ECO:0000256" key="8">
    <source>
        <dbReference type="SAM" id="MobiDB-lite"/>
    </source>
</evidence>
<dbReference type="AlphaFoldDB" id="A0A8C3MPH0"/>
<organism evidence="9 10">
    <name type="scientific">Geospiza parvula</name>
    <name type="common">Small tree-finch</name>
    <name type="synonym">Camarhynchus parvulus</name>
    <dbReference type="NCBI Taxonomy" id="87175"/>
    <lineage>
        <taxon>Eukaryota</taxon>
        <taxon>Metazoa</taxon>
        <taxon>Chordata</taxon>
        <taxon>Craniata</taxon>
        <taxon>Vertebrata</taxon>
        <taxon>Euteleostomi</taxon>
        <taxon>Archelosauria</taxon>
        <taxon>Archosauria</taxon>
        <taxon>Dinosauria</taxon>
        <taxon>Saurischia</taxon>
        <taxon>Theropoda</taxon>
        <taxon>Coelurosauria</taxon>
        <taxon>Aves</taxon>
        <taxon>Neognathae</taxon>
        <taxon>Neoaves</taxon>
        <taxon>Telluraves</taxon>
        <taxon>Australaves</taxon>
        <taxon>Passeriformes</taxon>
        <taxon>Thraupidae</taxon>
        <taxon>Camarhynchus</taxon>
    </lineage>
</organism>
<dbReference type="InterPro" id="IPR046347">
    <property type="entry name" value="bZIP_sf"/>
</dbReference>
<dbReference type="GO" id="GO:0000981">
    <property type="term" value="F:DNA-binding transcription factor activity, RNA polymerase II-specific"/>
    <property type="evidence" value="ECO:0007669"/>
    <property type="project" value="TreeGrafter"/>
</dbReference>
<dbReference type="GO" id="GO:0005634">
    <property type="term" value="C:nucleus"/>
    <property type="evidence" value="ECO:0007669"/>
    <property type="project" value="UniProtKB-SubCell"/>
</dbReference>
<dbReference type="SUPFAM" id="SSF57959">
    <property type="entry name" value="Leucine zipper domain"/>
    <property type="match status" value="1"/>
</dbReference>
<keyword evidence="5" id="KW-0804">Transcription</keyword>
<feature type="compositionally biased region" description="Pro residues" evidence="8">
    <location>
        <begin position="1"/>
        <end position="19"/>
    </location>
</feature>
<evidence type="ECO:0000313" key="9">
    <source>
        <dbReference type="Ensembl" id="ENSCPVP00000008930.2"/>
    </source>
</evidence>
<keyword evidence="3" id="KW-0805">Transcription regulation</keyword>
<feature type="region of interest" description="Disordered" evidence="8">
    <location>
        <begin position="1"/>
        <end position="64"/>
    </location>
</feature>
<protein>
    <submittedName>
        <fullName evidence="9">Uncharacterized protein</fullName>
    </submittedName>
</protein>
<keyword evidence="6" id="KW-0539">Nucleus</keyword>
<dbReference type="PANTHER" id="PTHR11988:SF7">
    <property type="entry name" value="D SITE-BINDING PROTEIN"/>
    <property type="match status" value="1"/>
</dbReference>
<reference evidence="9" key="2">
    <citation type="submission" date="2025-09" db="UniProtKB">
        <authorList>
            <consortium name="Ensembl"/>
        </authorList>
    </citation>
    <scope>IDENTIFICATION</scope>
</reference>
<dbReference type="SMART" id="SM00338">
    <property type="entry name" value="BRLZ"/>
    <property type="match status" value="1"/>
</dbReference>
<evidence type="ECO:0000313" key="10">
    <source>
        <dbReference type="Proteomes" id="UP000694382"/>
    </source>
</evidence>
<accession>A0A8C3MPH0</accession>
<keyword evidence="10" id="KW-1185">Reference proteome</keyword>
<evidence type="ECO:0000256" key="5">
    <source>
        <dbReference type="ARBA" id="ARBA00023163"/>
    </source>
</evidence>
<name>A0A8C3MPH0_GEOPR</name>
<evidence type="ECO:0000256" key="4">
    <source>
        <dbReference type="ARBA" id="ARBA00023125"/>
    </source>
</evidence>
<dbReference type="Proteomes" id="UP000694382">
    <property type="component" value="Unassembled WGS sequence"/>
</dbReference>